<proteinExistence type="predicted"/>
<protein>
    <submittedName>
        <fullName evidence="1">Filamentous hemagglutinin outer membrane protein</fullName>
    </submittedName>
</protein>
<name>A0ABN3Z8Y5_BACA1</name>
<evidence type="ECO:0000313" key="2">
    <source>
        <dbReference type="Proteomes" id="UP000006867"/>
    </source>
</evidence>
<organism evidence="1 2">
    <name type="scientific">Bacillus atrophaeus (strain 1942)</name>
    <dbReference type="NCBI Taxonomy" id="720555"/>
    <lineage>
        <taxon>Bacteria</taxon>
        <taxon>Bacillati</taxon>
        <taxon>Bacillota</taxon>
        <taxon>Bacilli</taxon>
        <taxon>Bacillales</taxon>
        <taxon>Bacillaceae</taxon>
        <taxon>Bacillus</taxon>
    </lineage>
</organism>
<evidence type="ECO:0000313" key="1">
    <source>
        <dbReference type="EMBL" id="ADP31152.1"/>
    </source>
</evidence>
<keyword evidence="2" id="KW-1185">Reference proteome</keyword>
<gene>
    <name evidence="1" type="ordered locus">BATR1942_00960</name>
</gene>
<dbReference type="Proteomes" id="UP000006867">
    <property type="component" value="Chromosome"/>
</dbReference>
<sequence>MAQDIESTHNVKNTPLLKKVIEEEKESVLYKSENGSSKSIMLFGSEGVRVTSKTVWKEKESKARINVENPNPGQRAGQIHYQDSNNTKYLFDPEKGSFIDLNGNIAPKKVNALFKNKEFVK</sequence>
<reference evidence="1 2" key="1">
    <citation type="journal article" date="2011" name="Front. Microbiol.">
        <title>Genomic signatures of strain selection and enhancement in Bacillus atrophaeus var. globigii, a historical biowarfare simulant.</title>
        <authorList>
            <person name="Gibbons H.S."/>
            <person name="Broomall S.M."/>
            <person name="McNew L.A."/>
            <person name="Daligault H."/>
            <person name="Chapman C."/>
            <person name="Bruce D."/>
            <person name="Karavis M."/>
            <person name="Krepps M."/>
            <person name="McGregor P.A."/>
            <person name="Hong C."/>
            <person name="Park K.H."/>
            <person name="Akmal A."/>
            <person name="Feldman A."/>
            <person name="Lin J.S."/>
            <person name="Chang W.E."/>
            <person name="Higgs B.W."/>
            <person name="Demirev P."/>
            <person name="Lindquist J."/>
            <person name="Liem A."/>
            <person name="Fochler E."/>
            <person name="Read T.D."/>
            <person name="Tapia R."/>
            <person name="Johnson S."/>
            <person name="Bishop-Lilly K.A."/>
            <person name="Detter C."/>
            <person name="Han C."/>
            <person name="Sozhamannan S."/>
            <person name="Rosenzweig C.N."/>
            <person name="Skowronski E.W."/>
        </authorList>
    </citation>
    <scope>NUCLEOTIDE SEQUENCE [LARGE SCALE GENOMIC DNA]</scope>
    <source>
        <strain evidence="1 2">1942</strain>
    </source>
</reference>
<accession>A0ABN3Z8Y5</accession>
<dbReference type="EMBL" id="CP002207">
    <property type="protein sequence ID" value="ADP31152.1"/>
    <property type="molecule type" value="Genomic_DNA"/>
</dbReference>